<dbReference type="FunCoup" id="D8M1R0">
    <property type="interactions" value="267"/>
</dbReference>
<evidence type="ECO:0000256" key="6">
    <source>
        <dbReference type="ARBA" id="ARBA00022679"/>
    </source>
</evidence>
<proteinExistence type="predicted"/>
<keyword evidence="6" id="KW-0808">Transferase</keyword>
<dbReference type="OrthoDB" id="10251185at2759"/>
<comment type="subcellular location">
    <subcellularLocation>
        <location evidence="2">Nucleus</location>
    </subcellularLocation>
</comment>
<dbReference type="GO" id="GO:0016887">
    <property type="term" value="F:ATP hydrolysis activity"/>
    <property type="evidence" value="ECO:0007669"/>
    <property type="project" value="InterPro"/>
</dbReference>
<comment type="catalytic activity">
    <reaction evidence="1">
        <text>AMP + ATP = 2 ADP</text>
        <dbReference type="Rhea" id="RHEA:12973"/>
        <dbReference type="ChEBI" id="CHEBI:30616"/>
        <dbReference type="ChEBI" id="CHEBI:456215"/>
        <dbReference type="ChEBI" id="CHEBI:456216"/>
        <dbReference type="EC" id="2.7.4.3"/>
    </reaction>
</comment>
<keyword evidence="3" id="KW-0963">Cytoplasm</keyword>
<dbReference type="InterPro" id="IPR027417">
    <property type="entry name" value="P-loop_NTPase"/>
</dbReference>
<evidence type="ECO:0000256" key="7">
    <source>
        <dbReference type="ARBA" id="ARBA00022741"/>
    </source>
</evidence>
<evidence type="ECO:0000256" key="1">
    <source>
        <dbReference type="ARBA" id="ARBA00000582"/>
    </source>
</evidence>
<reference evidence="11" key="1">
    <citation type="submission" date="2010-02" db="EMBL/GenBank/DDBJ databases">
        <title>Sequencing and annotation of the Blastocystis hominis genome.</title>
        <authorList>
            <person name="Wincker P."/>
        </authorList>
    </citation>
    <scope>NUCLEOTIDE SEQUENCE</scope>
    <source>
        <strain evidence="11">Singapore isolate B</strain>
    </source>
</reference>
<keyword evidence="7" id="KW-0547">Nucleotide-binding</keyword>
<dbReference type="OMA" id="ETRGYNW"/>
<accession>D8M1R0</accession>
<keyword evidence="9" id="KW-0067">ATP-binding</keyword>
<dbReference type="InParanoid" id="D8M1R0"/>
<protein>
    <recommendedName>
        <fullName evidence="13">Adenylate kinase isoenzyme 6 homolog</fullName>
    </recommendedName>
</protein>
<dbReference type="GO" id="GO:0005737">
    <property type="term" value="C:cytoplasm"/>
    <property type="evidence" value="ECO:0007669"/>
    <property type="project" value="TreeGrafter"/>
</dbReference>
<dbReference type="PANTHER" id="PTHR12595">
    <property type="entry name" value="POS9-ACTIVATING FACTOR FAP7-RELATED"/>
    <property type="match status" value="1"/>
</dbReference>
<dbReference type="FunFam" id="3.40.50.300:FF:000372">
    <property type="entry name" value="Adenylate kinase isoenzyme 6 homolog"/>
    <property type="match status" value="1"/>
</dbReference>
<evidence type="ECO:0000256" key="4">
    <source>
        <dbReference type="ARBA" id="ARBA00022517"/>
    </source>
</evidence>
<dbReference type="EMBL" id="FN668646">
    <property type="protein sequence ID" value="CBK21999.2"/>
    <property type="molecule type" value="Genomic_DNA"/>
</dbReference>
<evidence type="ECO:0000256" key="8">
    <source>
        <dbReference type="ARBA" id="ARBA00022777"/>
    </source>
</evidence>
<keyword evidence="12" id="KW-1185">Reference proteome</keyword>
<dbReference type="GO" id="GO:0005634">
    <property type="term" value="C:nucleus"/>
    <property type="evidence" value="ECO:0007669"/>
    <property type="project" value="UniProtKB-SubCell"/>
</dbReference>
<dbReference type="Pfam" id="PF13238">
    <property type="entry name" value="AAA_18"/>
    <property type="match status" value="1"/>
</dbReference>
<dbReference type="AlphaFoldDB" id="D8M1R0"/>
<dbReference type="GO" id="GO:0006364">
    <property type="term" value="P:rRNA processing"/>
    <property type="evidence" value="ECO:0007669"/>
    <property type="project" value="UniProtKB-KW"/>
</dbReference>
<keyword evidence="8" id="KW-0418">Kinase</keyword>
<evidence type="ECO:0000256" key="3">
    <source>
        <dbReference type="ARBA" id="ARBA00022490"/>
    </source>
</evidence>
<dbReference type="Proteomes" id="UP000008312">
    <property type="component" value="Unassembled WGS sequence"/>
</dbReference>
<dbReference type="GO" id="GO:0004017">
    <property type="term" value="F:AMP kinase activity"/>
    <property type="evidence" value="ECO:0007669"/>
    <property type="project" value="UniProtKB-EC"/>
</dbReference>
<organism evidence="11">
    <name type="scientific">Blastocystis hominis</name>
    <dbReference type="NCBI Taxonomy" id="12968"/>
    <lineage>
        <taxon>Eukaryota</taxon>
        <taxon>Sar</taxon>
        <taxon>Stramenopiles</taxon>
        <taxon>Bigyra</taxon>
        <taxon>Opalozoa</taxon>
        <taxon>Opalinata</taxon>
        <taxon>Blastocystidae</taxon>
        <taxon>Blastocystis</taxon>
    </lineage>
</organism>
<evidence type="ECO:0000256" key="2">
    <source>
        <dbReference type="ARBA" id="ARBA00004123"/>
    </source>
</evidence>
<dbReference type="RefSeq" id="XP_012896047.1">
    <property type="nucleotide sequence ID" value="XM_013040593.1"/>
</dbReference>
<dbReference type="InterPro" id="IPR020618">
    <property type="entry name" value="Adenyl_kinase_AK6"/>
</dbReference>
<name>D8M1R0_BLAHO</name>
<evidence type="ECO:0000256" key="9">
    <source>
        <dbReference type="ARBA" id="ARBA00022840"/>
    </source>
</evidence>
<dbReference type="GO" id="GO:0005524">
    <property type="term" value="F:ATP binding"/>
    <property type="evidence" value="ECO:0007669"/>
    <property type="project" value="UniProtKB-KW"/>
</dbReference>
<evidence type="ECO:0000313" key="12">
    <source>
        <dbReference type="Proteomes" id="UP000008312"/>
    </source>
</evidence>
<keyword evidence="4" id="KW-0690">Ribosome biogenesis</keyword>
<sequence length="158" mass="18735">MKRITVGDVVKREHFSSGWDEEFQCLIVDENAEDQVGEFCYINTQLLDYLEPIMSEGGVVLEHHTVDFFPERWFDLVLVLRCDNTILFDRLTERGYSLHKVQENVECEIMQTILDEARESYDPNIVQEIRSETYEDLEQNVSRVAQWLEMWKADHVNE</sequence>
<gene>
    <name evidence="11" type="ORF">GSBLH_T00002078001</name>
</gene>
<evidence type="ECO:0000313" key="11">
    <source>
        <dbReference type="EMBL" id="CBK21999.2"/>
    </source>
</evidence>
<keyword evidence="10" id="KW-0539">Nucleus</keyword>
<dbReference type="Gene3D" id="3.40.50.300">
    <property type="entry name" value="P-loop containing nucleotide triphosphate hydrolases"/>
    <property type="match status" value="1"/>
</dbReference>
<dbReference type="PANTHER" id="PTHR12595:SF0">
    <property type="entry name" value="ADENYLATE KINASE ISOENZYME 6"/>
    <property type="match status" value="1"/>
</dbReference>
<evidence type="ECO:0000256" key="10">
    <source>
        <dbReference type="ARBA" id="ARBA00023242"/>
    </source>
</evidence>
<dbReference type="GeneID" id="24919285"/>
<keyword evidence="5" id="KW-0698">rRNA processing</keyword>
<dbReference type="SUPFAM" id="SSF52540">
    <property type="entry name" value="P-loop containing nucleoside triphosphate hydrolases"/>
    <property type="match status" value="1"/>
</dbReference>
<evidence type="ECO:0000256" key="5">
    <source>
        <dbReference type="ARBA" id="ARBA00022552"/>
    </source>
</evidence>
<evidence type="ECO:0008006" key="13">
    <source>
        <dbReference type="Google" id="ProtNLM"/>
    </source>
</evidence>